<evidence type="ECO:0000313" key="2">
    <source>
        <dbReference type="Proteomes" id="UP000235786"/>
    </source>
</evidence>
<evidence type="ECO:0008006" key="3">
    <source>
        <dbReference type="Google" id="ProtNLM"/>
    </source>
</evidence>
<evidence type="ECO:0000313" key="1">
    <source>
        <dbReference type="EMBL" id="PMD43251.1"/>
    </source>
</evidence>
<sequence>MLVPRQLVLAVQSPRPNTRAILRSHFTTHYLTSANNRHDIRAWLSRLPSRGCIYGNRHKITYISGTWDWANLLRAPAKEKSKQRQRRKWPKPKPKPEDVVEAVILMGILLYDYFCPLWSEYQVIDKEDYSTAISIVTVRPKQHNSWIFVDPAKVEPVWKVGIWTIQVSDYIKIFQRIFGNVSTYTPLPPLTGQDPGDLRLLIHRKEDDSTTTDAVHEKTSTRGAMIRVVQPYWSEYIAPIPENVQQVVVLANGGKGIAPMLQTIHTLQARSMRKRHGMSALASGDALAFDKNLSAILKFCCSSADDTSPSRPGIAC</sequence>
<organism evidence="1 2">
    <name type="scientific">Hyaloscypha variabilis (strain UAMH 11265 / GT02V1 / F)</name>
    <name type="common">Meliniomyces variabilis</name>
    <dbReference type="NCBI Taxonomy" id="1149755"/>
    <lineage>
        <taxon>Eukaryota</taxon>
        <taxon>Fungi</taxon>
        <taxon>Dikarya</taxon>
        <taxon>Ascomycota</taxon>
        <taxon>Pezizomycotina</taxon>
        <taxon>Leotiomycetes</taxon>
        <taxon>Helotiales</taxon>
        <taxon>Hyaloscyphaceae</taxon>
        <taxon>Hyaloscypha</taxon>
        <taxon>Hyaloscypha variabilis</taxon>
    </lineage>
</organism>
<proteinExistence type="predicted"/>
<reference evidence="1 2" key="1">
    <citation type="submission" date="2016-04" db="EMBL/GenBank/DDBJ databases">
        <title>A degradative enzymes factory behind the ericoid mycorrhizal symbiosis.</title>
        <authorList>
            <consortium name="DOE Joint Genome Institute"/>
            <person name="Martino E."/>
            <person name="Morin E."/>
            <person name="Grelet G."/>
            <person name="Kuo A."/>
            <person name="Kohler A."/>
            <person name="Daghino S."/>
            <person name="Barry K."/>
            <person name="Choi C."/>
            <person name="Cichocki N."/>
            <person name="Clum A."/>
            <person name="Copeland A."/>
            <person name="Hainaut M."/>
            <person name="Haridas S."/>
            <person name="Labutti K."/>
            <person name="Lindquist E."/>
            <person name="Lipzen A."/>
            <person name="Khouja H.-R."/>
            <person name="Murat C."/>
            <person name="Ohm R."/>
            <person name="Olson A."/>
            <person name="Spatafora J."/>
            <person name="Veneault-Fourrey C."/>
            <person name="Henrissat B."/>
            <person name="Grigoriev I."/>
            <person name="Martin F."/>
            <person name="Perotto S."/>
        </authorList>
    </citation>
    <scope>NUCLEOTIDE SEQUENCE [LARGE SCALE GENOMIC DNA]</scope>
    <source>
        <strain evidence="1 2">F</strain>
    </source>
</reference>
<dbReference type="STRING" id="1149755.A0A2J6RXL3"/>
<gene>
    <name evidence="1" type="ORF">L207DRAFT_563970</name>
</gene>
<dbReference type="Proteomes" id="UP000235786">
    <property type="component" value="Unassembled WGS sequence"/>
</dbReference>
<name>A0A2J6RXL3_HYAVF</name>
<accession>A0A2J6RXL3</accession>
<dbReference type="EMBL" id="KZ613942">
    <property type="protein sequence ID" value="PMD43251.1"/>
    <property type="molecule type" value="Genomic_DNA"/>
</dbReference>
<protein>
    <recommendedName>
        <fullName evidence="3">FAD-binding FR-type domain-containing protein</fullName>
    </recommendedName>
</protein>
<dbReference type="OrthoDB" id="3552667at2759"/>
<keyword evidence="2" id="KW-1185">Reference proteome</keyword>
<dbReference type="AlphaFoldDB" id="A0A2J6RXL3"/>